<evidence type="ECO:0000256" key="1">
    <source>
        <dbReference type="SAM" id="MobiDB-lite"/>
    </source>
</evidence>
<accession>A0ABP1R756</accession>
<feature type="signal peptide" evidence="2">
    <location>
        <begin position="1"/>
        <end position="29"/>
    </location>
</feature>
<feature type="compositionally biased region" description="Pro residues" evidence="1">
    <location>
        <begin position="673"/>
        <end position="685"/>
    </location>
</feature>
<feature type="region of interest" description="Disordered" evidence="1">
    <location>
        <begin position="658"/>
        <end position="685"/>
    </location>
</feature>
<keyword evidence="2" id="KW-0732">Signal</keyword>
<feature type="compositionally biased region" description="Acidic residues" evidence="1">
    <location>
        <begin position="1344"/>
        <end position="1354"/>
    </location>
</feature>
<gene>
    <name evidence="3" type="ORF">ODALV1_LOCUS18046</name>
</gene>
<keyword evidence="4" id="KW-1185">Reference proteome</keyword>
<reference evidence="3 4" key="1">
    <citation type="submission" date="2024-08" db="EMBL/GenBank/DDBJ databases">
        <authorList>
            <person name="Cucini C."/>
            <person name="Frati F."/>
        </authorList>
    </citation>
    <scope>NUCLEOTIDE SEQUENCE [LARGE SCALE GENOMIC DNA]</scope>
</reference>
<evidence type="ECO:0000256" key="2">
    <source>
        <dbReference type="SAM" id="SignalP"/>
    </source>
</evidence>
<sequence length="1496" mass="168590">MDLIGFRCKHFRLIWILLGTSLLCSVAYSWRISQKCPHGHYYNDGCTACWCDIRTGITKCEKLLQCARRNGNANCPRGRHYKDNCGNDCTCYESTGAVFCNEKRRCPPPTMPPPPVPVSSVNSNVFQRRDGLLAVNDEPMIMQSSTPRSFIHEYTSVPNSTPRSFMNEYHSFPSSTPRSFMNEYPSVPSSTPGSFMNGFPSIPSNTRSSIYDNVAISSTPYSHLKGPGRSEELIIEPAIIIRKKGSNKASVVRNPYSATSVTLSGSSRNQNPSVFTPTRGTSTIYLNDNKPQNPKPPVAPLHLYQKQLKTIMDIRKAYAQLFRSKVNVNLRLAPSAPSSSNNNLDLNKFFIPQGNSYPTGSTEHPRRFDSEYGNSTVFTNTSPSPNFFSPSQQPAPPIQSTPLWRKPELIRNEIRNVLKNFSPVPPLKKLVNFVTTSTESYLSQFLNAGIRNRLNQQQPQQNTNFPIFGTTTNTPISSPMSISNGANVFTNGNSNSWPYSYSSSSPEPYHEVNQFAPQYNMNTPIHQVYQNHDFTQIYTTTTTATTTPPPPTVQYTSYSDNYEQQQNHNLHYSSYYPKQFEKTKKPSNPYSPNHPQFPFMTELMHEIARVDSYDQSQSPTVSTPRSSSALTAIPTFSTPGPPYAEVDVVQPLSFLPPPRPEPATPTHRSFTVRPPPSRLRYPPPRPTVRINMDKPIYVPNLMFPPQPMSPIRRNFVKPPFYQIHRQYIIPKPKQYRLVLKGGLREAAIRVDDVVPRFVSRIAQEFFKKPEIYVPKIRPGKPLTLEKVVLNHKELIPKEVVFHKGESPTKMRFTPNAQWTMREEMAKHGIMLNEPLSPTRDYGNNDPNVMEMDAPIHAVQTHETHTNMGMGHYPEAAPALFNVGPPTSINDQLNQIRQQQDQHKSSFSTHNIQQNQHLSSFSNQNIQLNQRQTSFSNQNIQLNQHQRNQQKPAFSSQNIHLSQYLFNQQQSQQQQQPQFSIFLPSPTPPQHQLRPPAITMDHQHQQDLQSQLNLLAQQHSINTAAAASAGSTSNNAFQYDPNEFNDFKREDEQDVLPKELQIPGVQQVIVDKVIVHDPLQPGGPIVFSTTTVQPPRNGNSQLLMNTIRRDGNTGGQMQPNLNFGPTPASVLIRHHGAPSPSPASPTETPSTGGNFLVTIINSTPNPHVTSTATTAVFQPPPQTPETNNADVSNLASQIHEFLANQMDFGAKQEDSGLYGMMFQSRSGIPAEDPENDQPEPETRAEENEYRNDPDLFEDQIATETKMSTEVVDTKVEVDTDRLANIFSQDYQRTHGKKAPEVIVIRVPLNHSDGPFPKVIEKRGGEEVEIIGGSLPTHNKKSNETLSEEDEDDEEISPSTENSIITSTSKSVSSSESKSESREEDGDNKSSKSKRRRKKNKKRKRRKKNRRHRNRNVDEVDDSNKEEIPKTEDKKEETKSEKGDNEKTISSITSEAESKFQAEIDWKSQLMSNICELNPSSPLCLTYRSICLLMTSDD</sequence>
<dbReference type="EMBL" id="CAXLJM020000057">
    <property type="protein sequence ID" value="CAL8118240.1"/>
    <property type="molecule type" value="Genomic_DNA"/>
</dbReference>
<organism evidence="3 4">
    <name type="scientific">Orchesella dallaii</name>
    <dbReference type="NCBI Taxonomy" id="48710"/>
    <lineage>
        <taxon>Eukaryota</taxon>
        <taxon>Metazoa</taxon>
        <taxon>Ecdysozoa</taxon>
        <taxon>Arthropoda</taxon>
        <taxon>Hexapoda</taxon>
        <taxon>Collembola</taxon>
        <taxon>Entomobryomorpha</taxon>
        <taxon>Entomobryoidea</taxon>
        <taxon>Orchesellidae</taxon>
        <taxon>Orchesellinae</taxon>
        <taxon>Orchesella</taxon>
    </lineage>
</organism>
<dbReference type="Proteomes" id="UP001642540">
    <property type="component" value="Unassembled WGS sequence"/>
</dbReference>
<feature type="compositionally biased region" description="Basic residues" evidence="1">
    <location>
        <begin position="1389"/>
        <end position="1412"/>
    </location>
</feature>
<evidence type="ECO:0000313" key="4">
    <source>
        <dbReference type="Proteomes" id="UP001642540"/>
    </source>
</evidence>
<feature type="compositionally biased region" description="Basic and acidic residues" evidence="1">
    <location>
        <begin position="1413"/>
        <end position="1445"/>
    </location>
</feature>
<feature type="compositionally biased region" description="Low complexity" evidence="1">
    <location>
        <begin position="974"/>
        <end position="983"/>
    </location>
</feature>
<feature type="chain" id="PRO_5046846399" evidence="2">
    <location>
        <begin position="30"/>
        <end position="1496"/>
    </location>
</feature>
<feature type="region of interest" description="Disordered" evidence="1">
    <location>
        <begin position="1224"/>
        <end position="1247"/>
    </location>
</feature>
<comment type="caution">
    <text evidence="3">The sequence shown here is derived from an EMBL/GenBank/DDBJ whole genome shotgun (WGS) entry which is preliminary data.</text>
</comment>
<feature type="region of interest" description="Disordered" evidence="1">
    <location>
        <begin position="974"/>
        <end position="994"/>
    </location>
</feature>
<proteinExistence type="predicted"/>
<protein>
    <submittedName>
        <fullName evidence="3">Uncharacterized protein</fullName>
    </submittedName>
</protein>
<feature type="compositionally biased region" description="Low complexity" evidence="1">
    <location>
        <begin position="1361"/>
        <end position="1374"/>
    </location>
</feature>
<feature type="region of interest" description="Disordered" evidence="1">
    <location>
        <begin position="1327"/>
        <end position="1450"/>
    </location>
</feature>
<evidence type="ECO:0000313" key="3">
    <source>
        <dbReference type="EMBL" id="CAL8118240.1"/>
    </source>
</evidence>
<name>A0ABP1R756_9HEXA</name>